<dbReference type="AlphaFoldDB" id="A0A839GGP3"/>
<gene>
    <name evidence="2" type="ORF">FHS90_000526</name>
</gene>
<dbReference type="Proteomes" id="UP000563094">
    <property type="component" value="Unassembled WGS sequence"/>
</dbReference>
<organism evidence="2 3">
    <name type="scientific">Rufibacter quisquiliarum</name>
    <dbReference type="NCBI Taxonomy" id="1549639"/>
    <lineage>
        <taxon>Bacteria</taxon>
        <taxon>Pseudomonadati</taxon>
        <taxon>Bacteroidota</taxon>
        <taxon>Cytophagia</taxon>
        <taxon>Cytophagales</taxon>
        <taxon>Hymenobacteraceae</taxon>
        <taxon>Rufibacter</taxon>
    </lineage>
</organism>
<feature type="transmembrane region" description="Helical" evidence="1">
    <location>
        <begin position="55"/>
        <end position="81"/>
    </location>
</feature>
<keyword evidence="1" id="KW-0472">Membrane</keyword>
<evidence type="ECO:0000313" key="2">
    <source>
        <dbReference type="EMBL" id="MBA9075829.1"/>
    </source>
</evidence>
<protein>
    <submittedName>
        <fullName evidence="2">Uncharacterized protein</fullName>
    </submittedName>
</protein>
<accession>A0A839GGP3</accession>
<reference evidence="2 3" key="1">
    <citation type="submission" date="2020-08" db="EMBL/GenBank/DDBJ databases">
        <title>Genomic Encyclopedia of Type Strains, Phase IV (KMG-IV): sequencing the most valuable type-strain genomes for metagenomic binning, comparative biology and taxonomic classification.</title>
        <authorList>
            <person name="Goeker M."/>
        </authorList>
    </citation>
    <scope>NUCLEOTIDE SEQUENCE [LARGE SCALE GENOMIC DNA]</scope>
    <source>
        <strain evidence="2 3">DSM 29854</strain>
    </source>
</reference>
<name>A0A839GGP3_9BACT</name>
<keyword evidence="1" id="KW-1133">Transmembrane helix</keyword>
<dbReference type="RefSeq" id="WP_182511508.1">
    <property type="nucleotide sequence ID" value="NZ_JACJIQ010000001.1"/>
</dbReference>
<dbReference type="EMBL" id="JACJIQ010000001">
    <property type="protein sequence ID" value="MBA9075829.1"/>
    <property type="molecule type" value="Genomic_DNA"/>
</dbReference>
<evidence type="ECO:0000256" key="1">
    <source>
        <dbReference type="SAM" id="Phobius"/>
    </source>
</evidence>
<evidence type="ECO:0000313" key="3">
    <source>
        <dbReference type="Proteomes" id="UP000563094"/>
    </source>
</evidence>
<proteinExistence type="predicted"/>
<comment type="caution">
    <text evidence="2">The sequence shown here is derived from an EMBL/GenBank/DDBJ whole genome shotgun (WGS) entry which is preliminary data.</text>
</comment>
<sequence length="87" mass="9803">MKKPDGSFRRKPSLLLFLFYSFASFILPAASTRCSSESLLNPQPSLISSPISRTFLLFVSAFAVSLFRISNPEVVCWGFLIPLRWLS</sequence>
<keyword evidence="3" id="KW-1185">Reference proteome</keyword>
<keyword evidence="1" id="KW-0812">Transmembrane</keyword>